<keyword evidence="1" id="KW-0812">Transmembrane</keyword>
<feature type="transmembrane region" description="Helical" evidence="1">
    <location>
        <begin position="232"/>
        <end position="252"/>
    </location>
</feature>
<dbReference type="Pfam" id="PF13795">
    <property type="entry name" value="HupE_UreJ_2"/>
    <property type="match status" value="1"/>
</dbReference>
<reference evidence="2 3" key="1">
    <citation type="submission" date="2014-08" db="EMBL/GenBank/DDBJ databases">
        <title>Genomic and Phenotypic Diversity of Colwellia psychrerythraea strains from Disparate Marine Basins.</title>
        <authorList>
            <person name="Techtmann S.M."/>
            <person name="Stelling S.C."/>
            <person name="Utturkar S.M."/>
            <person name="Alshibli N."/>
            <person name="Harris A."/>
            <person name="Brown S.D."/>
            <person name="Hazen T.C."/>
        </authorList>
    </citation>
    <scope>NUCLEOTIDE SEQUENCE [LARGE SCALE GENOMIC DNA]</scope>
    <source>
        <strain evidence="2 3">GAB14E</strain>
    </source>
</reference>
<evidence type="ECO:0000256" key="1">
    <source>
        <dbReference type="SAM" id="Phobius"/>
    </source>
</evidence>
<evidence type="ECO:0008006" key="4">
    <source>
        <dbReference type="Google" id="ProtNLM"/>
    </source>
</evidence>
<proteinExistence type="predicted"/>
<keyword evidence="1" id="KW-1133">Transmembrane helix</keyword>
<dbReference type="Proteomes" id="UP000029868">
    <property type="component" value="Unassembled WGS sequence"/>
</dbReference>
<dbReference type="InterPro" id="IPR032809">
    <property type="entry name" value="Put_HupE_UreJ"/>
</dbReference>
<organism evidence="2 3">
    <name type="scientific">Colwellia psychrerythraea</name>
    <name type="common">Vibrio psychroerythus</name>
    <dbReference type="NCBI Taxonomy" id="28229"/>
    <lineage>
        <taxon>Bacteria</taxon>
        <taxon>Pseudomonadati</taxon>
        <taxon>Pseudomonadota</taxon>
        <taxon>Gammaproteobacteria</taxon>
        <taxon>Alteromonadales</taxon>
        <taxon>Colwelliaceae</taxon>
        <taxon>Colwellia</taxon>
    </lineage>
</organism>
<feature type="transmembrane region" description="Helical" evidence="1">
    <location>
        <begin position="347"/>
        <end position="365"/>
    </location>
</feature>
<evidence type="ECO:0000313" key="2">
    <source>
        <dbReference type="EMBL" id="KGJ87352.1"/>
    </source>
</evidence>
<feature type="transmembrane region" description="Helical" evidence="1">
    <location>
        <begin position="273"/>
        <end position="296"/>
    </location>
</feature>
<dbReference type="AlphaFoldDB" id="A0A099KBA8"/>
<accession>A0A099KBA8</accession>
<dbReference type="PATRIC" id="fig|28229.3.peg.4487"/>
<comment type="caution">
    <text evidence="2">The sequence shown here is derived from an EMBL/GenBank/DDBJ whole genome shotgun (WGS) entry which is preliminary data.</text>
</comment>
<dbReference type="EMBL" id="JQEC01000072">
    <property type="protein sequence ID" value="KGJ87352.1"/>
    <property type="molecule type" value="Genomic_DNA"/>
</dbReference>
<evidence type="ECO:0000313" key="3">
    <source>
        <dbReference type="Proteomes" id="UP000029868"/>
    </source>
</evidence>
<sequence>MLSCYKKTVKGISHYGLFLFLCLLAVVNSKAVQANKIQLAYLQIEAITCSDKAVNSARSGNSNSDNNNSEHSCYQVMWKQPAVQGVAPLSLQFNQGITISNTKPTSLLNGANIQFFSLTTAQSLAGKSVTVINLEKTAVEVMLNYKSITNDYSVRITPAAPSYTFVASPSSWQTVQSYTLFGIEHILEGYDHLLFVLCLLLIASTVKKLMWAITGFTLAHSITLVLSTLNIVQLPIVVVEAVIALSIVFLATEIAKTSFNKSQQLSLTYRYPVVVSSSFGLLHGFGFASVLLELGLPKNDQFLALAFFNIGVELGQVFFIAGVLLLIYIVKKLSDISRERKKQYEKINAYLIGTIASMWLIERVLQF</sequence>
<gene>
    <name evidence="2" type="ORF">GAB14E_4507</name>
</gene>
<protein>
    <recommendedName>
        <fullName evidence="4">HupE/UreJ protein</fullName>
    </recommendedName>
</protein>
<name>A0A099KBA8_COLPS</name>
<feature type="transmembrane region" description="Helical" evidence="1">
    <location>
        <begin position="302"/>
        <end position="327"/>
    </location>
</feature>
<keyword evidence="1" id="KW-0472">Membrane</keyword>